<comment type="caution">
    <text evidence="2">The sequence shown here is derived from an EMBL/GenBank/DDBJ whole genome shotgun (WGS) entry which is preliminary data.</text>
</comment>
<proteinExistence type="predicted"/>
<accession>A0A918TLZ6</accession>
<evidence type="ECO:0000313" key="3">
    <source>
        <dbReference type="Proteomes" id="UP000638981"/>
    </source>
</evidence>
<feature type="chain" id="PRO_5037525122" description="PepSY domain-containing protein" evidence="1">
    <location>
        <begin position="25"/>
        <end position="180"/>
    </location>
</feature>
<name>A0A918TLZ6_9RHOB</name>
<organism evidence="2 3">
    <name type="scientific">Neogemmobacter tilapiae</name>
    <dbReference type="NCBI Taxonomy" id="875041"/>
    <lineage>
        <taxon>Bacteria</taxon>
        <taxon>Pseudomonadati</taxon>
        <taxon>Pseudomonadota</taxon>
        <taxon>Alphaproteobacteria</taxon>
        <taxon>Rhodobacterales</taxon>
        <taxon>Paracoccaceae</taxon>
        <taxon>Neogemmobacter</taxon>
    </lineage>
</organism>
<gene>
    <name evidence="2" type="ORF">GCM10007315_16110</name>
</gene>
<dbReference type="Proteomes" id="UP000638981">
    <property type="component" value="Unassembled WGS sequence"/>
</dbReference>
<evidence type="ECO:0000313" key="2">
    <source>
        <dbReference type="EMBL" id="GHC54081.1"/>
    </source>
</evidence>
<dbReference type="RefSeq" id="WP_189411120.1">
    <property type="nucleotide sequence ID" value="NZ_BMYJ01000004.1"/>
</dbReference>
<dbReference type="AlphaFoldDB" id="A0A918TLZ6"/>
<reference evidence="2" key="2">
    <citation type="submission" date="2020-09" db="EMBL/GenBank/DDBJ databases">
        <authorList>
            <person name="Sun Q."/>
            <person name="Kim S."/>
        </authorList>
    </citation>
    <scope>NUCLEOTIDE SEQUENCE</scope>
    <source>
        <strain evidence="2">KCTC 23310</strain>
    </source>
</reference>
<protein>
    <recommendedName>
        <fullName evidence="4">PepSY domain-containing protein</fullName>
    </recommendedName>
</protein>
<sequence length="180" mass="19178">MKKVLATAAAAALVLQMWSGAALADKKSDEFALAAAAILGIAAVSHKETHYRDGYRPKDAAETADFERGYRDGLHNVAFDPANSSTAFAQGYDAGQKERANSLSYKTSNVKGVKVPQAAMNSCVNDAASAMSVGRHQIHVVKAGQEGADNYYIELASGHKHLVCSVNAKGEIFDTRYGRL</sequence>
<evidence type="ECO:0008006" key="4">
    <source>
        <dbReference type="Google" id="ProtNLM"/>
    </source>
</evidence>
<keyword evidence="3" id="KW-1185">Reference proteome</keyword>
<reference evidence="2" key="1">
    <citation type="journal article" date="2014" name="Int. J. Syst. Evol. Microbiol.">
        <title>Complete genome sequence of Corynebacterium casei LMG S-19264T (=DSM 44701T), isolated from a smear-ripened cheese.</title>
        <authorList>
            <consortium name="US DOE Joint Genome Institute (JGI-PGF)"/>
            <person name="Walter F."/>
            <person name="Albersmeier A."/>
            <person name="Kalinowski J."/>
            <person name="Ruckert C."/>
        </authorList>
    </citation>
    <scope>NUCLEOTIDE SEQUENCE</scope>
    <source>
        <strain evidence="2">KCTC 23310</strain>
    </source>
</reference>
<keyword evidence="1" id="KW-0732">Signal</keyword>
<feature type="signal peptide" evidence="1">
    <location>
        <begin position="1"/>
        <end position="24"/>
    </location>
</feature>
<dbReference type="EMBL" id="BMYJ01000004">
    <property type="protein sequence ID" value="GHC54081.1"/>
    <property type="molecule type" value="Genomic_DNA"/>
</dbReference>
<evidence type="ECO:0000256" key="1">
    <source>
        <dbReference type="SAM" id="SignalP"/>
    </source>
</evidence>